<evidence type="ECO:0000313" key="6">
    <source>
        <dbReference type="Proteomes" id="UP001057375"/>
    </source>
</evidence>
<sequence>MSDDLKTYKCDCNVIHQEVVDAVRGRLENVDELGEVANLFKVLGDLTRIKIITVLRGNEMCVCDLAVSLDMTQSAISHQLRVLKQARLVRARRDGKIMYYSLDDEHIDGILDMGFDHIRHN</sequence>
<dbReference type="InterPro" id="IPR051011">
    <property type="entry name" value="Metal_resp_trans_reg"/>
</dbReference>
<dbReference type="InterPro" id="IPR018334">
    <property type="entry name" value="ArsR_HTH"/>
</dbReference>
<dbReference type="EMBL" id="BQXS01003458">
    <property type="protein sequence ID" value="GKT34274.1"/>
    <property type="molecule type" value="Genomic_DNA"/>
</dbReference>
<dbReference type="PRINTS" id="PR00778">
    <property type="entry name" value="HTHARSR"/>
</dbReference>
<proteinExistence type="predicted"/>
<dbReference type="Proteomes" id="UP001057375">
    <property type="component" value="Unassembled WGS sequence"/>
</dbReference>
<accession>A0ABQ5KS99</accession>
<comment type="caution">
    <text evidence="5">The sequence shown here is derived from an EMBL/GenBank/DDBJ whole genome shotgun (WGS) entry which is preliminary data.</text>
</comment>
<name>A0ABQ5KS99_9EUKA</name>
<reference evidence="5" key="1">
    <citation type="submission" date="2022-03" db="EMBL/GenBank/DDBJ databases">
        <title>Draft genome sequence of Aduncisulcus paluster, a free-living microaerophilic Fornicata.</title>
        <authorList>
            <person name="Yuyama I."/>
            <person name="Kume K."/>
            <person name="Tamura T."/>
            <person name="Inagaki Y."/>
            <person name="Hashimoto T."/>
        </authorList>
    </citation>
    <scope>NUCLEOTIDE SEQUENCE</scope>
    <source>
        <strain evidence="5">NY0171</strain>
    </source>
</reference>
<evidence type="ECO:0000259" key="4">
    <source>
        <dbReference type="PROSITE" id="PS50987"/>
    </source>
</evidence>
<dbReference type="CDD" id="cd00090">
    <property type="entry name" value="HTH_ARSR"/>
    <property type="match status" value="1"/>
</dbReference>
<organism evidence="5 6">
    <name type="scientific">Aduncisulcus paluster</name>
    <dbReference type="NCBI Taxonomy" id="2918883"/>
    <lineage>
        <taxon>Eukaryota</taxon>
        <taxon>Metamonada</taxon>
        <taxon>Carpediemonas-like organisms</taxon>
        <taxon>Aduncisulcus</taxon>
    </lineage>
</organism>
<dbReference type="InterPro" id="IPR001845">
    <property type="entry name" value="HTH_ArsR_DNA-bd_dom"/>
</dbReference>
<evidence type="ECO:0000256" key="1">
    <source>
        <dbReference type="ARBA" id="ARBA00023015"/>
    </source>
</evidence>
<evidence type="ECO:0000256" key="2">
    <source>
        <dbReference type="ARBA" id="ARBA00023125"/>
    </source>
</evidence>
<dbReference type="PANTHER" id="PTHR43132">
    <property type="entry name" value="ARSENICAL RESISTANCE OPERON REPRESSOR ARSR-RELATED"/>
    <property type="match status" value="1"/>
</dbReference>
<gene>
    <name evidence="5" type="ORF">ADUPG1_002796</name>
</gene>
<keyword evidence="2" id="KW-0238">DNA-binding</keyword>
<keyword evidence="3" id="KW-0804">Transcription</keyword>
<dbReference type="Pfam" id="PF01022">
    <property type="entry name" value="HTH_5"/>
    <property type="match status" value="1"/>
</dbReference>
<dbReference type="PANTHER" id="PTHR43132:SF6">
    <property type="entry name" value="HTH-TYPE TRANSCRIPTIONAL REPRESSOR CZRA"/>
    <property type="match status" value="1"/>
</dbReference>
<evidence type="ECO:0000313" key="5">
    <source>
        <dbReference type="EMBL" id="GKT34274.1"/>
    </source>
</evidence>
<dbReference type="Gene3D" id="1.10.10.10">
    <property type="entry name" value="Winged helix-like DNA-binding domain superfamily/Winged helix DNA-binding domain"/>
    <property type="match status" value="1"/>
</dbReference>
<dbReference type="SUPFAM" id="SSF46785">
    <property type="entry name" value="Winged helix' DNA-binding domain"/>
    <property type="match status" value="1"/>
</dbReference>
<dbReference type="PROSITE" id="PS50987">
    <property type="entry name" value="HTH_ARSR_2"/>
    <property type="match status" value="1"/>
</dbReference>
<evidence type="ECO:0000256" key="3">
    <source>
        <dbReference type="ARBA" id="ARBA00023163"/>
    </source>
</evidence>
<dbReference type="SMART" id="SM00418">
    <property type="entry name" value="HTH_ARSR"/>
    <property type="match status" value="1"/>
</dbReference>
<dbReference type="NCBIfam" id="NF033788">
    <property type="entry name" value="HTH_metalloreg"/>
    <property type="match status" value="1"/>
</dbReference>
<dbReference type="InterPro" id="IPR036388">
    <property type="entry name" value="WH-like_DNA-bd_sf"/>
</dbReference>
<protein>
    <submittedName>
        <fullName evidence="5">Winged helix-turn-helix transcriptional regulator</fullName>
    </submittedName>
</protein>
<keyword evidence="1" id="KW-0805">Transcription regulation</keyword>
<dbReference type="InterPro" id="IPR011991">
    <property type="entry name" value="ArsR-like_HTH"/>
</dbReference>
<dbReference type="PROSITE" id="PS00846">
    <property type="entry name" value="HTH_ARSR_1"/>
    <property type="match status" value="1"/>
</dbReference>
<feature type="domain" description="HTH arsR-type" evidence="4">
    <location>
        <begin position="27"/>
        <end position="121"/>
    </location>
</feature>
<dbReference type="InterPro" id="IPR036390">
    <property type="entry name" value="WH_DNA-bd_sf"/>
</dbReference>
<keyword evidence="6" id="KW-1185">Reference proteome</keyword>